<evidence type="ECO:0000259" key="3">
    <source>
        <dbReference type="Pfam" id="PF22678"/>
    </source>
</evidence>
<feature type="domain" description="Doubled CXXCH motif" evidence="2">
    <location>
        <begin position="237"/>
        <end position="273"/>
    </location>
</feature>
<dbReference type="InterPro" id="IPR010177">
    <property type="entry name" value="Paired_CXXCH_1"/>
</dbReference>
<dbReference type="InterPro" id="IPR036280">
    <property type="entry name" value="Multihaem_cyt_sf"/>
</dbReference>
<sequence>MRARRVGHRIATACQLAVVGLLLFALPDLAGQDQDSATATAAPGGAQSAETANCLICHGRPDDPLLDVQHGAHASLSGSGSDACIACHGASLEHARLPASIGGAHPDIVFSGSAAAPADEQNRVCSSCHAESALFHWSGSPHHRSELSCASCHQAHTIRDAALDPRLQVEQCLSCHTEQRAEIHRPFVHPVREGQLLCSDCHNPHGGTGPADLHRFTANETCYDCHAEKRGPFLWEHQPVQEDCGLCHEPHGALHRGLLTQRTPFLCQNCHMAQFHPSTALSGSGLPGETRPSGSQSLLGRDCMNCHVQVHGSNHPSGVGQTR</sequence>
<reference evidence="4 5" key="1">
    <citation type="submission" date="2015-07" db="EMBL/GenBank/DDBJ databases">
        <authorList>
            <person name="Noorani M."/>
        </authorList>
    </citation>
    <scope>NUCLEOTIDE SEQUENCE [LARGE SCALE GENOMIC DNA]</scope>
    <source>
        <strain evidence="4 5">KCTC 42284</strain>
    </source>
</reference>
<dbReference type="InterPro" id="IPR053875">
    <property type="entry name" value="Cytochrom_c_NrfB-like_dom"/>
</dbReference>
<feature type="domain" description="Cytochrome c-type protein NrfB-like" evidence="3">
    <location>
        <begin position="84"/>
        <end position="161"/>
    </location>
</feature>
<gene>
    <name evidence="4" type="ORF">WM2015_778</name>
</gene>
<dbReference type="OrthoDB" id="9814800at2"/>
<dbReference type="Gene3D" id="3.90.10.10">
    <property type="entry name" value="Cytochrome C3"/>
    <property type="match status" value="2"/>
</dbReference>
<evidence type="ECO:0000313" key="4">
    <source>
        <dbReference type="EMBL" id="AKS41159.1"/>
    </source>
</evidence>
<dbReference type="NCBIfam" id="TIGR01905">
    <property type="entry name" value="paired_CXXCH_1"/>
    <property type="match status" value="2"/>
</dbReference>
<evidence type="ECO:0000256" key="1">
    <source>
        <dbReference type="ARBA" id="ARBA00022729"/>
    </source>
</evidence>
<dbReference type="STRING" id="1579979.WM2015_778"/>
<dbReference type="InterPro" id="IPR020015">
    <property type="entry name" value="Decahaem_cyt-c_DmsE"/>
</dbReference>
<protein>
    <submittedName>
        <fullName evidence="4">Decaheme cytochrome c MtrA</fullName>
    </submittedName>
</protein>
<proteinExistence type="predicted"/>
<keyword evidence="5" id="KW-1185">Reference proteome</keyword>
<feature type="domain" description="Doubled CXXCH motif" evidence="2">
    <location>
        <begin position="189"/>
        <end position="230"/>
    </location>
</feature>
<dbReference type="PANTHER" id="PTHR35038">
    <property type="entry name" value="DISSIMILATORY SULFITE REDUCTASE SIRA"/>
    <property type="match status" value="1"/>
</dbReference>
<dbReference type="NCBIfam" id="TIGR03508">
    <property type="entry name" value="decahem_SO"/>
    <property type="match status" value="1"/>
</dbReference>
<dbReference type="InterPro" id="IPR051829">
    <property type="entry name" value="Multiheme_Cytochr_ET"/>
</dbReference>
<name>A0A0K0XTX0_9GAMM</name>
<dbReference type="KEGG" id="wma:WM2015_778"/>
<dbReference type="RefSeq" id="WP_049724816.1">
    <property type="nucleotide sequence ID" value="NZ_CP012154.1"/>
</dbReference>
<organism evidence="4 5">
    <name type="scientific">Wenzhouxiangella marina</name>
    <dbReference type="NCBI Taxonomy" id="1579979"/>
    <lineage>
        <taxon>Bacteria</taxon>
        <taxon>Pseudomonadati</taxon>
        <taxon>Pseudomonadota</taxon>
        <taxon>Gammaproteobacteria</taxon>
        <taxon>Chromatiales</taxon>
        <taxon>Wenzhouxiangellaceae</taxon>
        <taxon>Wenzhouxiangella</taxon>
    </lineage>
</organism>
<evidence type="ECO:0000259" key="2">
    <source>
        <dbReference type="Pfam" id="PF09699"/>
    </source>
</evidence>
<dbReference type="AlphaFoldDB" id="A0A0K0XTX0"/>
<dbReference type="Proteomes" id="UP000066624">
    <property type="component" value="Chromosome"/>
</dbReference>
<keyword evidence="1" id="KW-0732">Signal</keyword>
<dbReference type="SUPFAM" id="SSF48695">
    <property type="entry name" value="Multiheme cytochromes"/>
    <property type="match status" value="1"/>
</dbReference>
<dbReference type="Pfam" id="PF09699">
    <property type="entry name" value="Paired_CXXCH_1"/>
    <property type="match status" value="2"/>
</dbReference>
<dbReference type="PANTHER" id="PTHR35038:SF6">
    <property type="entry name" value="SURFACE LOCALIZED DECAHEME CYTOCHROME C LIPOPROTEIN"/>
    <property type="match status" value="1"/>
</dbReference>
<dbReference type="Pfam" id="PF22678">
    <property type="entry name" value="Cytochrom_c_NrfB-like"/>
    <property type="match status" value="1"/>
</dbReference>
<dbReference type="EMBL" id="CP012154">
    <property type="protein sequence ID" value="AKS41159.1"/>
    <property type="molecule type" value="Genomic_DNA"/>
</dbReference>
<dbReference type="GO" id="GO:0016491">
    <property type="term" value="F:oxidoreductase activity"/>
    <property type="evidence" value="ECO:0007669"/>
    <property type="project" value="TreeGrafter"/>
</dbReference>
<evidence type="ECO:0000313" key="5">
    <source>
        <dbReference type="Proteomes" id="UP000066624"/>
    </source>
</evidence>
<accession>A0A0K0XTX0</accession>